<dbReference type="GO" id="GO:0005739">
    <property type="term" value="C:mitochondrion"/>
    <property type="evidence" value="ECO:0007669"/>
    <property type="project" value="TreeGrafter"/>
</dbReference>
<dbReference type="AlphaFoldDB" id="A0A836EPI3"/>
<name>A0A836EPI3_9HYME</name>
<evidence type="ECO:0000259" key="1">
    <source>
        <dbReference type="Pfam" id="PF14687"/>
    </source>
</evidence>
<dbReference type="Pfam" id="PF14688">
    <property type="entry name" value="DUF4461"/>
    <property type="match status" value="1"/>
</dbReference>
<comment type="caution">
    <text evidence="3">The sequence shown here is derived from an EMBL/GenBank/DDBJ whole genome shotgun (WGS) entry which is preliminary data.</text>
</comment>
<dbReference type="EMBL" id="JAANIA010002033">
    <property type="protein sequence ID" value="KAG5318124.1"/>
    <property type="molecule type" value="Genomic_DNA"/>
</dbReference>
<protein>
    <submittedName>
        <fullName evidence="3">TCAIM protein</fullName>
    </submittedName>
</protein>
<dbReference type="PANTHER" id="PTHR31596">
    <property type="entry name" value="T-CELL ACTIVATION INHIBITOR, MITOCHONDRIAL"/>
    <property type="match status" value="1"/>
</dbReference>
<gene>
    <name evidence="3" type="primary">Tcaim</name>
    <name evidence="3" type="ORF">G6Z78_0002140</name>
</gene>
<feature type="domain" description="DUF4460" evidence="1">
    <location>
        <begin position="96"/>
        <end position="197"/>
    </location>
</feature>
<keyword evidence="4" id="KW-1185">Reference proteome</keyword>
<dbReference type="PANTHER" id="PTHR31596:SF1">
    <property type="entry name" value="T-CELL ACTIVATION INHIBITOR, MITOCHONDRIAL"/>
    <property type="match status" value="1"/>
</dbReference>
<evidence type="ECO:0000259" key="2">
    <source>
        <dbReference type="Pfam" id="PF14688"/>
    </source>
</evidence>
<feature type="non-terminal residue" evidence="3">
    <location>
        <position position="1"/>
    </location>
</feature>
<evidence type="ECO:0000313" key="3">
    <source>
        <dbReference type="EMBL" id="KAG5318124.1"/>
    </source>
</evidence>
<dbReference type="Proteomes" id="UP000668214">
    <property type="component" value="Unassembled WGS sequence"/>
</dbReference>
<accession>A0A836EPI3</accession>
<organism evidence="3 4">
    <name type="scientific">Pseudoatta argentina</name>
    <dbReference type="NCBI Taxonomy" id="621737"/>
    <lineage>
        <taxon>Eukaryota</taxon>
        <taxon>Metazoa</taxon>
        <taxon>Ecdysozoa</taxon>
        <taxon>Arthropoda</taxon>
        <taxon>Hexapoda</taxon>
        <taxon>Insecta</taxon>
        <taxon>Pterygota</taxon>
        <taxon>Neoptera</taxon>
        <taxon>Endopterygota</taxon>
        <taxon>Hymenoptera</taxon>
        <taxon>Apocrita</taxon>
        <taxon>Aculeata</taxon>
        <taxon>Formicoidea</taxon>
        <taxon>Formicidae</taxon>
        <taxon>Myrmicinae</taxon>
        <taxon>Pseudoatta</taxon>
    </lineage>
</organism>
<evidence type="ECO:0000313" key="4">
    <source>
        <dbReference type="Proteomes" id="UP000668214"/>
    </source>
</evidence>
<reference evidence="3" key="1">
    <citation type="submission" date="2020-02" db="EMBL/GenBank/DDBJ databases">
        <title>Relaxed selection underlies rapid genomic changes in the transitions from sociality to social parasitism in ants.</title>
        <authorList>
            <person name="Bi X."/>
        </authorList>
    </citation>
    <scope>NUCLEOTIDE SEQUENCE</scope>
    <source>
        <strain evidence="3">BGI-DK2014c</strain>
        <tissue evidence="3">Whole body</tissue>
    </source>
</reference>
<proteinExistence type="predicted"/>
<sequence>PTQDERNPFESPPELTIEGVAQRALFIYIIIVDRRGVTGVRGAHADNNNSTTRTATSEGARVLLVQAWRLLLRGKRQQPTRELTALSDSFCRRDAMRALSTGEVSTALRPFYFTVHPDLFGQYPTQRTVNENSLKQLSSILETLQQKQPIRPTILPFYLRSKDEKDVKAGKFTLVKIQLKEKDLRQAILSILKTCDLPTTFVDKIEEQKPSVTKHKSRFWQRAYSGERVDFSELEEDPIYASIIMKRKINAEPDTLKAYLDKHINEVHVKLEACRPVRDEVEKLEKVLCSVLGLKDIIWDCGWNITHYRGCLLAFQALAEHHPESMEVLKNRTLVFANDTGISLEGNVMLNSGEVRHNWLDLIKNVKKHDAVLLKLPAFEKAVSQVLLDIKVGRRVLYMCRKFMPKVMVGQYEQQLRQLTTMLSDYRSKRKYPSSWQASLSAYEIVIEAEAGPLMLSPTGQFIVPSSCPSFLLVNFITENLEEATKRLYHYNNIKHVERELHHETIRELGLAALNKDDSITPDLMIQCCKQLLLHKKDLAPSLEGVMLWVTHYYSVMSDGVFCVPWDWRF</sequence>
<dbReference type="InterPro" id="IPR027989">
    <property type="entry name" value="DUF4461"/>
</dbReference>
<feature type="non-terminal residue" evidence="3">
    <location>
        <position position="570"/>
    </location>
</feature>
<dbReference type="InterPro" id="IPR028031">
    <property type="entry name" value="DUF4460"/>
</dbReference>
<feature type="domain" description="DUF4461" evidence="2">
    <location>
        <begin position="255"/>
        <end position="568"/>
    </location>
</feature>
<dbReference type="InterPro" id="IPR027986">
    <property type="entry name" value="TCAIM"/>
</dbReference>
<dbReference type="Pfam" id="PF14687">
    <property type="entry name" value="DUF4460"/>
    <property type="match status" value="1"/>
</dbReference>